<dbReference type="AlphaFoldDB" id="F6G3E0"/>
<gene>
    <name evidence="1" type="ordered locus">RSPO_c02412</name>
</gene>
<dbReference type="HOGENOM" id="CLU_3347700_0_0_4"/>
<proteinExistence type="predicted"/>
<evidence type="ECO:0000313" key="1">
    <source>
        <dbReference type="EMBL" id="AEG69708.1"/>
    </source>
</evidence>
<accession>F6G3E0</accession>
<name>F6G3E0_RALS8</name>
<organism evidence="1 2">
    <name type="scientific">Ralstonia solanacearum (strain Po82)</name>
    <dbReference type="NCBI Taxonomy" id="1031711"/>
    <lineage>
        <taxon>Bacteria</taxon>
        <taxon>Pseudomonadati</taxon>
        <taxon>Pseudomonadota</taxon>
        <taxon>Betaproteobacteria</taxon>
        <taxon>Burkholderiales</taxon>
        <taxon>Burkholderiaceae</taxon>
        <taxon>Ralstonia</taxon>
        <taxon>Ralstonia solanacearum species complex</taxon>
    </lineage>
</organism>
<dbReference type="EMBL" id="CP002819">
    <property type="protein sequence ID" value="AEG69708.1"/>
    <property type="molecule type" value="Genomic_DNA"/>
</dbReference>
<evidence type="ECO:0000313" key="2">
    <source>
        <dbReference type="Proteomes" id="UP000007953"/>
    </source>
</evidence>
<reference evidence="1 2" key="1">
    <citation type="journal article" date="2011" name="J. Bacteriol.">
        <title>Complete genome sequence of the plant pathogen Ralstonia solanacearum strain Po82.</title>
        <authorList>
            <person name="Xu J."/>
            <person name="Zheng H.J."/>
            <person name="Liu L."/>
            <person name="Pan Z.C."/>
            <person name="Prior P."/>
            <person name="Tang B."/>
            <person name="Xu J.S."/>
            <person name="Zhang H."/>
            <person name="Tian Q."/>
            <person name="Zhang L.Q."/>
            <person name="Feng J."/>
        </authorList>
    </citation>
    <scope>NUCLEOTIDE SEQUENCE [LARGE SCALE GENOMIC DNA]</scope>
    <source>
        <strain evidence="1 2">Po82</strain>
    </source>
</reference>
<dbReference type="KEGG" id="rsn:RSPO_c02412"/>
<protein>
    <submittedName>
        <fullName evidence="1">Uncharacterized protein</fullName>
    </submittedName>
</protein>
<dbReference type="PATRIC" id="fig|1031711.3.peg.2356"/>
<dbReference type="Proteomes" id="UP000007953">
    <property type="component" value="Chromosome"/>
</dbReference>
<sequence>MLGSWRALYLAMMIVYAKKRAEHAPGGAPNFPLFAYD</sequence>